<dbReference type="AlphaFoldDB" id="A0A6J4J150"/>
<proteinExistence type="predicted"/>
<protein>
    <submittedName>
        <fullName evidence="1">Uncharacterized protein</fullName>
    </submittedName>
</protein>
<name>A0A6J4J150_9BACT</name>
<accession>A0A6J4J150</accession>
<gene>
    <name evidence="1" type="ORF">AVDCRST_MAG63-2700</name>
</gene>
<evidence type="ECO:0000313" key="1">
    <source>
        <dbReference type="EMBL" id="CAA9266561.1"/>
    </source>
</evidence>
<sequence length="60" mass="6762">MANPPRTPSACFPACRAGPSSHSRWPRISQRHGAQILWRAQCGLSPRCRRRSRLTLRAHG</sequence>
<organism evidence="1">
    <name type="scientific">uncultured Armatimonadetes bacterium</name>
    <dbReference type="NCBI Taxonomy" id="157466"/>
    <lineage>
        <taxon>Bacteria</taxon>
        <taxon>Bacillati</taxon>
        <taxon>Armatimonadota</taxon>
        <taxon>environmental samples</taxon>
    </lineage>
</organism>
<dbReference type="EMBL" id="CADCTO010000351">
    <property type="protein sequence ID" value="CAA9266561.1"/>
    <property type="molecule type" value="Genomic_DNA"/>
</dbReference>
<reference evidence="1" key="1">
    <citation type="submission" date="2020-02" db="EMBL/GenBank/DDBJ databases">
        <authorList>
            <person name="Meier V. D."/>
        </authorList>
    </citation>
    <scope>NUCLEOTIDE SEQUENCE</scope>
    <source>
        <strain evidence="1">AVDCRST_MAG63</strain>
    </source>
</reference>